<protein>
    <submittedName>
        <fullName evidence="3">SVMP</fullName>
    </submittedName>
</protein>
<feature type="chain" id="PRO_5012317264" evidence="1">
    <location>
        <begin position="16"/>
        <end position="47"/>
    </location>
</feature>
<organism evidence="2 3">
    <name type="scientific">Heterorhabditis bacteriophora</name>
    <name type="common">Entomopathogenic nematode worm</name>
    <dbReference type="NCBI Taxonomy" id="37862"/>
    <lineage>
        <taxon>Eukaryota</taxon>
        <taxon>Metazoa</taxon>
        <taxon>Ecdysozoa</taxon>
        <taxon>Nematoda</taxon>
        <taxon>Chromadorea</taxon>
        <taxon>Rhabditida</taxon>
        <taxon>Rhabditina</taxon>
        <taxon>Rhabditomorpha</taxon>
        <taxon>Strongyloidea</taxon>
        <taxon>Heterorhabditidae</taxon>
        <taxon>Heterorhabditis</taxon>
    </lineage>
</organism>
<dbReference type="Proteomes" id="UP000095283">
    <property type="component" value="Unplaced"/>
</dbReference>
<name>A0A1I7X0X9_HETBA</name>
<evidence type="ECO:0000313" key="2">
    <source>
        <dbReference type="Proteomes" id="UP000095283"/>
    </source>
</evidence>
<keyword evidence="2" id="KW-1185">Reference proteome</keyword>
<feature type="signal peptide" evidence="1">
    <location>
        <begin position="1"/>
        <end position="15"/>
    </location>
</feature>
<dbReference type="AlphaFoldDB" id="A0A1I7X0X9"/>
<reference evidence="3" key="1">
    <citation type="submission" date="2016-11" db="UniProtKB">
        <authorList>
            <consortium name="WormBaseParasite"/>
        </authorList>
    </citation>
    <scope>IDENTIFICATION</scope>
</reference>
<accession>A0A1I7X0X9</accession>
<evidence type="ECO:0000256" key="1">
    <source>
        <dbReference type="SAM" id="SignalP"/>
    </source>
</evidence>
<sequence length="47" mass="5606">MLWLVILCLLATVSSRSQYRYTGQVVYLDSMEYFQRVSRSEEEETPK</sequence>
<dbReference type="WBParaSite" id="Hba_11044">
    <property type="protein sequence ID" value="Hba_11044"/>
    <property type="gene ID" value="Hba_11044"/>
</dbReference>
<proteinExistence type="predicted"/>
<evidence type="ECO:0000313" key="3">
    <source>
        <dbReference type="WBParaSite" id="Hba_11044"/>
    </source>
</evidence>
<keyword evidence="1" id="KW-0732">Signal</keyword>